<dbReference type="Proteomes" id="UP000095085">
    <property type="component" value="Unassembled WGS sequence"/>
</dbReference>
<gene>
    <name evidence="6" type="ORF">HYPBUDRAFT_141860</name>
</gene>
<dbReference type="SUPFAM" id="SSF64268">
    <property type="entry name" value="PX domain"/>
    <property type="match status" value="1"/>
</dbReference>
<keyword evidence="2" id="KW-0677">Repeat</keyword>
<proteinExistence type="predicted"/>
<dbReference type="GO" id="GO:0035091">
    <property type="term" value="F:phosphatidylinositol binding"/>
    <property type="evidence" value="ECO:0007669"/>
    <property type="project" value="InterPro"/>
</dbReference>
<dbReference type="EMBL" id="KV454543">
    <property type="protein sequence ID" value="ODV65909.1"/>
    <property type="molecule type" value="Genomic_DNA"/>
</dbReference>
<sequence length="465" mass="53716">MKSIRNLPISSPSSIAEFNSNLKSNIILVVKYPFEAENDPELTIGKGDLLKLLDRPGTGWLLVKFIDRMTSPGLVPASYVDIAVNDPINPITLDWLQEMINKPIQTPTFNNEYFEYQINNFFKSNLPKTINNKPYPISASISNFYLYQDRYWYRLDIIYSDNSKNYLCKYYQDFYNLHIKLLENFDKIPKLPEPISIKSDKNLINSLLKRCNDLHIYINKLILNKQIQISHQLVDWLDIDNNEHGFRLGHNDSINYSNIEITNKVLPNSIDILQEYEQESKLENSMESNNSTNDDTTIETTIDSLPQRTKSKNIYNHYQQIKSTTLPKLSISTQLSPKNSPISASPKLFTPVLTSIDDLPCQTPFTPFTPVLNHNSIHSSPLGSLPSIKCKILTPSNDILAIKLNKNEITNLQVFKKLIMKKIYFNFLFIRLPNQVDKSFHNIDHLNFNLIEFVKHNDKVLLKIS</sequence>
<evidence type="ECO:0000256" key="1">
    <source>
        <dbReference type="ARBA" id="ARBA00022443"/>
    </source>
</evidence>
<accession>A0A1E4RF63</accession>
<reference evidence="7" key="1">
    <citation type="submission" date="2016-05" db="EMBL/GenBank/DDBJ databases">
        <title>Comparative genomics of biotechnologically important yeasts.</title>
        <authorList>
            <consortium name="DOE Joint Genome Institute"/>
            <person name="Riley R."/>
            <person name="Haridas S."/>
            <person name="Wolfe K.H."/>
            <person name="Lopes M.R."/>
            <person name="Hittinger C.T."/>
            <person name="Goker M."/>
            <person name="Salamov A."/>
            <person name="Wisecaver J."/>
            <person name="Long T.M."/>
            <person name="Aerts A.L."/>
            <person name="Barry K."/>
            <person name="Choi C."/>
            <person name="Clum A."/>
            <person name="Coughlan A.Y."/>
            <person name="Deshpande S."/>
            <person name="Douglass A.P."/>
            <person name="Hanson S.J."/>
            <person name="Klenk H.-P."/>
            <person name="Labutti K."/>
            <person name="Lapidus A."/>
            <person name="Lindquist E."/>
            <person name="Lipzen A."/>
            <person name="Meier-Kolthoff J.P."/>
            <person name="Ohm R.A."/>
            <person name="Otillar R.P."/>
            <person name="Pangilinan J."/>
            <person name="Peng Y."/>
            <person name="Rokas A."/>
            <person name="Rosa C.A."/>
            <person name="Scheuner C."/>
            <person name="Sibirny A.A."/>
            <person name="Slot J.C."/>
            <person name="Stielow J.B."/>
            <person name="Sun H."/>
            <person name="Kurtzman C.P."/>
            <person name="Blackwell M."/>
            <person name="Grigoriev I.V."/>
            <person name="Jeffries T.W."/>
        </authorList>
    </citation>
    <scope>NUCLEOTIDE SEQUENCE [LARGE SCALE GENOMIC DNA]</scope>
    <source>
        <strain evidence="7">NRRL Y-1933</strain>
    </source>
</reference>
<dbReference type="OrthoDB" id="548867at2759"/>
<dbReference type="Pfam" id="PF00018">
    <property type="entry name" value="SH3_1"/>
    <property type="match status" value="1"/>
</dbReference>
<keyword evidence="1 3" id="KW-0728">SH3 domain</keyword>
<evidence type="ECO:0000256" key="3">
    <source>
        <dbReference type="PROSITE-ProRule" id="PRU00192"/>
    </source>
</evidence>
<protein>
    <recommendedName>
        <fullName evidence="8">SH3 domain-containing protein</fullName>
    </recommendedName>
</protein>
<dbReference type="InterPro" id="IPR035550">
    <property type="entry name" value="Bem1/Scd2_PX"/>
</dbReference>
<evidence type="ECO:0000259" key="5">
    <source>
        <dbReference type="PROSITE" id="PS50195"/>
    </source>
</evidence>
<dbReference type="GO" id="GO:0043332">
    <property type="term" value="C:mating projection tip"/>
    <property type="evidence" value="ECO:0007669"/>
    <property type="project" value="TreeGrafter"/>
</dbReference>
<evidence type="ECO:0000313" key="6">
    <source>
        <dbReference type="EMBL" id="ODV65909.1"/>
    </source>
</evidence>
<dbReference type="AlphaFoldDB" id="A0A1E4RF63"/>
<dbReference type="InterPro" id="IPR001452">
    <property type="entry name" value="SH3_domain"/>
</dbReference>
<dbReference type="SMART" id="SM00312">
    <property type="entry name" value="PX"/>
    <property type="match status" value="1"/>
</dbReference>
<dbReference type="GO" id="GO:0030674">
    <property type="term" value="F:protein-macromolecule adaptor activity"/>
    <property type="evidence" value="ECO:0007669"/>
    <property type="project" value="TreeGrafter"/>
</dbReference>
<dbReference type="STRING" id="984485.A0A1E4RF63"/>
<organism evidence="6 7">
    <name type="scientific">Hyphopichia burtonii NRRL Y-1933</name>
    <dbReference type="NCBI Taxonomy" id="984485"/>
    <lineage>
        <taxon>Eukaryota</taxon>
        <taxon>Fungi</taxon>
        <taxon>Dikarya</taxon>
        <taxon>Ascomycota</taxon>
        <taxon>Saccharomycotina</taxon>
        <taxon>Pichiomycetes</taxon>
        <taxon>Debaryomycetaceae</taxon>
        <taxon>Hyphopichia</taxon>
    </lineage>
</organism>
<dbReference type="InterPro" id="IPR036028">
    <property type="entry name" value="SH3-like_dom_sf"/>
</dbReference>
<evidence type="ECO:0000313" key="7">
    <source>
        <dbReference type="Proteomes" id="UP000095085"/>
    </source>
</evidence>
<dbReference type="InterPro" id="IPR036871">
    <property type="entry name" value="PX_dom_sf"/>
</dbReference>
<dbReference type="PROSITE" id="PS50002">
    <property type="entry name" value="SH3"/>
    <property type="match status" value="1"/>
</dbReference>
<dbReference type="PANTHER" id="PTHR15706:SF2">
    <property type="entry name" value="SH3 AND PX DOMAIN-CONTAINING PROTEIN 2A"/>
    <property type="match status" value="1"/>
</dbReference>
<dbReference type="Pfam" id="PF00787">
    <property type="entry name" value="PX"/>
    <property type="match status" value="1"/>
</dbReference>
<feature type="domain" description="SH3" evidence="4">
    <location>
        <begin position="23"/>
        <end position="85"/>
    </location>
</feature>
<dbReference type="SUPFAM" id="SSF50044">
    <property type="entry name" value="SH3-domain"/>
    <property type="match status" value="1"/>
</dbReference>
<dbReference type="GO" id="GO:0000747">
    <property type="term" value="P:conjugation with cellular fusion"/>
    <property type="evidence" value="ECO:0007669"/>
    <property type="project" value="TreeGrafter"/>
</dbReference>
<dbReference type="GO" id="GO:0005737">
    <property type="term" value="C:cytoplasm"/>
    <property type="evidence" value="ECO:0007669"/>
    <property type="project" value="TreeGrafter"/>
</dbReference>
<dbReference type="SMART" id="SM00326">
    <property type="entry name" value="SH3"/>
    <property type="match status" value="1"/>
</dbReference>
<name>A0A1E4RF63_9ASCO</name>
<dbReference type="InterPro" id="IPR051228">
    <property type="entry name" value="NADPH_Oxidase/PX-Domain"/>
</dbReference>
<dbReference type="GeneID" id="30994348"/>
<feature type="domain" description="PX" evidence="5">
    <location>
        <begin position="131"/>
        <end position="244"/>
    </location>
</feature>
<dbReference type="RefSeq" id="XP_020074976.1">
    <property type="nucleotide sequence ID" value="XM_020219798.1"/>
</dbReference>
<dbReference type="Gene3D" id="2.30.30.40">
    <property type="entry name" value="SH3 Domains"/>
    <property type="match status" value="1"/>
</dbReference>
<evidence type="ECO:0008006" key="8">
    <source>
        <dbReference type="Google" id="ProtNLM"/>
    </source>
</evidence>
<keyword evidence="7" id="KW-1185">Reference proteome</keyword>
<dbReference type="PANTHER" id="PTHR15706">
    <property type="entry name" value="SH3 MULTIPLE DOMAIN"/>
    <property type="match status" value="1"/>
</dbReference>
<evidence type="ECO:0000259" key="4">
    <source>
        <dbReference type="PROSITE" id="PS50002"/>
    </source>
</evidence>
<evidence type="ECO:0000256" key="2">
    <source>
        <dbReference type="ARBA" id="ARBA00022737"/>
    </source>
</evidence>
<dbReference type="CDD" id="cd06890">
    <property type="entry name" value="PX_Bem1p"/>
    <property type="match status" value="1"/>
</dbReference>
<dbReference type="InterPro" id="IPR001683">
    <property type="entry name" value="PX_dom"/>
</dbReference>
<dbReference type="PROSITE" id="PS50195">
    <property type="entry name" value="PX"/>
    <property type="match status" value="1"/>
</dbReference>
<dbReference type="Gene3D" id="3.30.1520.10">
    <property type="entry name" value="Phox-like domain"/>
    <property type="match status" value="1"/>
</dbReference>